<dbReference type="Gene3D" id="1.10.287.1490">
    <property type="match status" value="1"/>
</dbReference>
<dbReference type="EMBL" id="WNKT01000051">
    <property type="protein sequence ID" value="MTW22733.1"/>
    <property type="molecule type" value="Genomic_DNA"/>
</dbReference>
<organism evidence="2 3">
    <name type="scientific">Allochromatium palmeri</name>
    <dbReference type="NCBI Taxonomy" id="231048"/>
    <lineage>
        <taxon>Bacteria</taxon>
        <taxon>Pseudomonadati</taxon>
        <taxon>Pseudomonadota</taxon>
        <taxon>Gammaproteobacteria</taxon>
        <taxon>Chromatiales</taxon>
        <taxon>Chromatiaceae</taxon>
        <taxon>Allochromatium</taxon>
    </lineage>
</organism>
<reference evidence="2 3" key="1">
    <citation type="submission" date="2019-11" db="EMBL/GenBank/DDBJ databases">
        <title>Whole-genome sequence of the anaerobic purple sulfur bacterium Allochromatium palmeri DSM 15591.</title>
        <authorList>
            <person name="Kyndt J.A."/>
            <person name="Meyer T.E."/>
        </authorList>
    </citation>
    <scope>NUCLEOTIDE SEQUENCE [LARGE SCALE GENOMIC DNA]</scope>
    <source>
        <strain evidence="2 3">DSM 15591</strain>
    </source>
</reference>
<dbReference type="RefSeq" id="WP_155451296.1">
    <property type="nucleotide sequence ID" value="NZ_WNKT01000051.1"/>
</dbReference>
<gene>
    <name evidence="2" type="ORF">GJ668_16850</name>
</gene>
<keyword evidence="3" id="KW-1185">Reference proteome</keyword>
<evidence type="ECO:0000256" key="1">
    <source>
        <dbReference type="SAM" id="Coils"/>
    </source>
</evidence>
<keyword evidence="1" id="KW-0175">Coiled coil</keyword>
<name>A0A6N8EES7_9GAMM</name>
<evidence type="ECO:0000313" key="3">
    <source>
        <dbReference type="Proteomes" id="UP000434044"/>
    </source>
</evidence>
<protein>
    <submittedName>
        <fullName evidence="2">Uncharacterized protein</fullName>
    </submittedName>
</protein>
<comment type="caution">
    <text evidence="2">The sequence shown here is derived from an EMBL/GenBank/DDBJ whole genome shotgun (WGS) entry which is preliminary data.</text>
</comment>
<sequence length="207" mass="25039">MYLKEALSKAFEDKKEAYDELNHCKEAIDSWYEKSDRTPWLFGNAGKELPKHSLFGQSFGDLESYKSDRDDAYNDIQDVKNRIANLKQEQHDLFREIEEIKNQIDQVKSDRSNMYNLKKQYNKKDLKDQLDNLQFSIDELSSQVREILKNKEDYIYQEKIKCDFSKLEENINEIKKEKIQYIKSFDFEENKQKRKKMHREIWLKQNA</sequence>
<proteinExistence type="predicted"/>
<dbReference type="AlphaFoldDB" id="A0A6N8EES7"/>
<feature type="coiled-coil region" evidence="1">
    <location>
        <begin position="62"/>
        <end position="184"/>
    </location>
</feature>
<dbReference type="OrthoDB" id="8772624at2"/>
<evidence type="ECO:0000313" key="2">
    <source>
        <dbReference type="EMBL" id="MTW22733.1"/>
    </source>
</evidence>
<dbReference type="Proteomes" id="UP000434044">
    <property type="component" value="Unassembled WGS sequence"/>
</dbReference>
<accession>A0A6N8EES7</accession>